<dbReference type="AlphaFoldDB" id="W2SFN1"/>
<sequence length="67" mass="8020">MAVQQQRMYVSNTSDDRLKKMDDEVQMKPTALRRIDARIDSIYDVTESWERRWYAENLLNSLGHLKC</sequence>
<evidence type="ECO:0000313" key="2">
    <source>
        <dbReference type="Proteomes" id="UP000053676"/>
    </source>
</evidence>
<proteinExistence type="predicted"/>
<reference evidence="2" key="1">
    <citation type="journal article" date="2014" name="Nat. Genet.">
        <title>Genome of the human hookworm Necator americanus.</title>
        <authorList>
            <person name="Tang Y.T."/>
            <person name="Gao X."/>
            <person name="Rosa B.A."/>
            <person name="Abubucker S."/>
            <person name="Hallsworth-Pepin K."/>
            <person name="Martin J."/>
            <person name="Tyagi R."/>
            <person name="Heizer E."/>
            <person name="Zhang X."/>
            <person name="Bhonagiri-Palsikar V."/>
            <person name="Minx P."/>
            <person name="Warren W.C."/>
            <person name="Wang Q."/>
            <person name="Zhan B."/>
            <person name="Hotez P.J."/>
            <person name="Sternberg P.W."/>
            <person name="Dougall A."/>
            <person name="Gaze S.T."/>
            <person name="Mulvenna J."/>
            <person name="Sotillo J."/>
            <person name="Ranganathan S."/>
            <person name="Rabelo E.M."/>
            <person name="Wilson R.K."/>
            <person name="Felgner P.L."/>
            <person name="Bethony J."/>
            <person name="Hawdon J.M."/>
            <person name="Gasser R.B."/>
            <person name="Loukas A."/>
            <person name="Mitreva M."/>
        </authorList>
    </citation>
    <scope>NUCLEOTIDE SEQUENCE [LARGE SCALE GENOMIC DNA]</scope>
</reference>
<dbReference type="Proteomes" id="UP000053676">
    <property type="component" value="Unassembled WGS sequence"/>
</dbReference>
<dbReference type="KEGG" id="nai:NECAME_15852"/>
<name>W2SFN1_NECAM</name>
<accession>W2SFN1</accession>
<evidence type="ECO:0000313" key="1">
    <source>
        <dbReference type="EMBL" id="ETN68390.1"/>
    </source>
</evidence>
<protein>
    <submittedName>
        <fullName evidence="1">Uncharacterized protein</fullName>
    </submittedName>
</protein>
<keyword evidence="2" id="KW-1185">Reference proteome</keyword>
<organism evidence="1 2">
    <name type="scientific">Necator americanus</name>
    <name type="common">Human hookworm</name>
    <dbReference type="NCBI Taxonomy" id="51031"/>
    <lineage>
        <taxon>Eukaryota</taxon>
        <taxon>Metazoa</taxon>
        <taxon>Ecdysozoa</taxon>
        <taxon>Nematoda</taxon>
        <taxon>Chromadorea</taxon>
        <taxon>Rhabditida</taxon>
        <taxon>Rhabditina</taxon>
        <taxon>Rhabditomorpha</taxon>
        <taxon>Strongyloidea</taxon>
        <taxon>Ancylostomatidae</taxon>
        <taxon>Bunostominae</taxon>
        <taxon>Necator</taxon>
    </lineage>
</organism>
<gene>
    <name evidence="1" type="ORF">NECAME_15852</name>
</gene>
<dbReference type="EMBL" id="KI669275">
    <property type="protein sequence ID" value="ETN68390.1"/>
    <property type="molecule type" value="Genomic_DNA"/>
</dbReference>